<evidence type="ECO:0000313" key="1">
    <source>
        <dbReference type="EMBL" id="GLV60599.1"/>
    </source>
</evidence>
<sequence>MGRRGRQGKRCRGGTGTASLTLAVLRGRDRVEGDMVPPGCGSCWGFGSDGMGVDDALNILCDTHAVIGGCVA</sequence>
<reference evidence="1 2" key="1">
    <citation type="submission" date="2023-02" db="EMBL/GenBank/DDBJ databases">
        <title>Dictyobacter halimunensis sp. nov., a new member of the class Ktedonobacteria from forest soil in a geothermal area.</title>
        <authorList>
            <person name="Rachmania M.K."/>
            <person name="Ningsih F."/>
            <person name="Sakai Y."/>
            <person name="Yabe S."/>
            <person name="Yokota A."/>
            <person name="Sjamsuridzal W."/>
        </authorList>
    </citation>
    <scope>NUCLEOTIDE SEQUENCE [LARGE SCALE GENOMIC DNA]</scope>
    <source>
        <strain evidence="1 2">S3.2.2.5</strain>
    </source>
</reference>
<dbReference type="Proteomes" id="UP001344906">
    <property type="component" value="Unassembled WGS sequence"/>
</dbReference>
<comment type="caution">
    <text evidence="1">The sequence shown here is derived from an EMBL/GenBank/DDBJ whole genome shotgun (WGS) entry which is preliminary data.</text>
</comment>
<evidence type="ECO:0000313" key="2">
    <source>
        <dbReference type="Proteomes" id="UP001344906"/>
    </source>
</evidence>
<protein>
    <recommendedName>
        <fullName evidence="3">Aconitase/3-isopropylmalate dehydratase large subunit alpha/beta/alpha domain-containing protein</fullName>
    </recommendedName>
</protein>
<name>A0ABQ6G246_9CHLR</name>
<dbReference type="EMBL" id="BSRI01000002">
    <property type="protein sequence ID" value="GLV60599.1"/>
    <property type="molecule type" value="Genomic_DNA"/>
</dbReference>
<evidence type="ECO:0008006" key="3">
    <source>
        <dbReference type="Google" id="ProtNLM"/>
    </source>
</evidence>
<accession>A0ABQ6G246</accession>
<keyword evidence="2" id="KW-1185">Reference proteome</keyword>
<proteinExistence type="predicted"/>
<organism evidence="1 2">
    <name type="scientific">Dictyobacter halimunensis</name>
    <dbReference type="NCBI Taxonomy" id="3026934"/>
    <lineage>
        <taxon>Bacteria</taxon>
        <taxon>Bacillati</taxon>
        <taxon>Chloroflexota</taxon>
        <taxon>Ktedonobacteria</taxon>
        <taxon>Ktedonobacterales</taxon>
        <taxon>Dictyobacteraceae</taxon>
        <taxon>Dictyobacter</taxon>
    </lineage>
</organism>
<gene>
    <name evidence="1" type="ORF">KDH_74180</name>
</gene>